<dbReference type="EMBL" id="MT631624">
    <property type="protein sequence ID" value="QNO55661.1"/>
    <property type="molecule type" value="Genomic_DNA"/>
</dbReference>
<proteinExistence type="predicted"/>
<protein>
    <submittedName>
        <fullName evidence="2">Uncharacterized protein</fullName>
    </submittedName>
</protein>
<name>A0A7G9ZAC7_9EURY</name>
<evidence type="ECO:0000313" key="2">
    <source>
        <dbReference type="EMBL" id="QNO57211.1"/>
    </source>
</evidence>
<accession>A0A7G9ZAC7</accession>
<evidence type="ECO:0000313" key="1">
    <source>
        <dbReference type="EMBL" id="QNO55661.1"/>
    </source>
</evidence>
<dbReference type="AlphaFoldDB" id="A0A7G9ZAC7"/>
<dbReference type="EMBL" id="MT631682">
    <property type="protein sequence ID" value="QNO57211.1"/>
    <property type="molecule type" value="Genomic_DNA"/>
</dbReference>
<organism evidence="2">
    <name type="scientific">Candidatus Methanophaga sp. ANME-1 ERB7</name>
    <dbReference type="NCBI Taxonomy" id="2759913"/>
    <lineage>
        <taxon>Archaea</taxon>
        <taxon>Methanobacteriati</taxon>
        <taxon>Methanobacteriota</taxon>
        <taxon>Stenosarchaea group</taxon>
        <taxon>Methanomicrobia</taxon>
        <taxon>Candidatus Methanophagales</taxon>
        <taxon>Candidatus Methanophagaceae</taxon>
        <taxon>Candidatus Methanophaga</taxon>
    </lineage>
</organism>
<sequence>MESAKRVECINEQSRRSQKHCESARFVVWIKEFCMEHGDAEDMLNLLLPGAKLVYGVFDGRIVPALKLFGLLDFGYEKDRKEYLVNRGLGIEWFAITKLGKKIFTALLFLSQQIVVFPVFSR</sequence>
<gene>
    <name evidence="1" type="ORF">AMFAPHJD_00036</name>
    <name evidence="2" type="ORF">LOCNCDEO_00022</name>
</gene>
<reference evidence="2" key="1">
    <citation type="submission" date="2020-06" db="EMBL/GenBank/DDBJ databases">
        <title>Unique genomic features of the anaerobic methanotrophic archaea.</title>
        <authorList>
            <person name="Chadwick G.L."/>
            <person name="Skennerton C.T."/>
            <person name="Laso-Perez R."/>
            <person name="Leu A.O."/>
            <person name="Speth D.R."/>
            <person name="Yu H."/>
            <person name="Morgan-Lang C."/>
            <person name="Hatzenpichler R."/>
            <person name="Goudeau D."/>
            <person name="Malmstrom R."/>
            <person name="Brazelton W.J."/>
            <person name="Woyke T."/>
            <person name="Hallam S.J."/>
            <person name="Tyson G.W."/>
            <person name="Wegener G."/>
            <person name="Boetius A."/>
            <person name="Orphan V."/>
        </authorList>
    </citation>
    <scope>NUCLEOTIDE SEQUENCE</scope>
</reference>